<comment type="subcellular location">
    <subcellularLocation>
        <location evidence="1">Cell membrane</location>
        <topology evidence="1">Multi-pass membrane protein</topology>
    </subcellularLocation>
</comment>
<keyword evidence="10" id="KW-1185">Reference proteome</keyword>
<organism evidence="9 10">
    <name type="scientific">Folsomia candida</name>
    <name type="common">Springtail</name>
    <dbReference type="NCBI Taxonomy" id="158441"/>
    <lineage>
        <taxon>Eukaryota</taxon>
        <taxon>Metazoa</taxon>
        <taxon>Ecdysozoa</taxon>
        <taxon>Arthropoda</taxon>
        <taxon>Hexapoda</taxon>
        <taxon>Collembola</taxon>
        <taxon>Entomobryomorpha</taxon>
        <taxon>Isotomoidea</taxon>
        <taxon>Isotomidae</taxon>
        <taxon>Proisotominae</taxon>
        <taxon>Folsomia</taxon>
    </lineage>
</organism>
<dbReference type="GO" id="GO:0030424">
    <property type="term" value="C:axon"/>
    <property type="evidence" value="ECO:0007669"/>
    <property type="project" value="TreeGrafter"/>
</dbReference>
<dbReference type="PANTHER" id="PTHR21143:SF121">
    <property type="entry name" value="GUSTATORY AND ODORANT RECEPTOR 21A"/>
    <property type="match status" value="1"/>
</dbReference>
<dbReference type="GO" id="GO:0030425">
    <property type="term" value="C:dendrite"/>
    <property type="evidence" value="ECO:0007669"/>
    <property type="project" value="TreeGrafter"/>
</dbReference>
<evidence type="ECO:0000313" key="10">
    <source>
        <dbReference type="Proteomes" id="UP000198287"/>
    </source>
</evidence>
<gene>
    <name evidence="9" type="ORF">Fcan01_03017</name>
</gene>
<protein>
    <submittedName>
        <fullName evidence="9">Gustatory and odorant receptor 22</fullName>
    </submittedName>
</protein>
<evidence type="ECO:0000256" key="3">
    <source>
        <dbReference type="ARBA" id="ARBA00022692"/>
    </source>
</evidence>
<feature type="transmembrane region" description="Helical" evidence="8">
    <location>
        <begin position="255"/>
        <end position="277"/>
    </location>
</feature>
<feature type="transmembrane region" description="Helical" evidence="8">
    <location>
        <begin position="158"/>
        <end position="190"/>
    </location>
</feature>
<keyword evidence="4 8" id="KW-1133">Transmembrane helix</keyword>
<evidence type="ECO:0000313" key="9">
    <source>
        <dbReference type="EMBL" id="OXA63524.1"/>
    </source>
</evidence>
<feature type="transmembrane region" description="Helical" evidence="8">
    <location>
        <begin position="384"/>
        <end position="402"/>
    </location>
</feature>
<evidence type="ECO:0000256" key="6">
    <source>
        <dbReference type="ARBA" id="ARBA00023170"/>
    </source>
</evidence>
<keyword evidence="7" id="KW-0807">Transducer</keyword>
<proteinExistence type="predicted"/>
<dbReference type="OrthoDB" id="6366728at2759"/>
<dbReference type="AlphaFoldDB" id="A0A226F282"/>
<keyword evidence="2" id="KW-1003">Cell membrane</keyword>
<dbReference type="GO" id="GO:0005886">
    <property type="term" value="C:plasma membrane"/>
    <property type="evidence" value="ECO:0007669"/>
    <property type="project" value="UniProtKB-SubCell"/>
</dbReference>
<sequence>MYFISECRWEHCDIYSSSHRRSFLLPVTIMERIKGKLSTHLGIGKKSAVGAGSARIVEEGYDVCTLANKENCYDPDSIRQAFKPLAMFAKVFGLFPRYDLSFVPLKQSSSMNILHILDYCYSGMIMSVMAGGGVMCTIKPPSALARLASDGDTDTTDFYVSIAVVYIIMAHGIMALLTFPTANAALLALIDHFTHLDKILRFDGRSDERRFAWKMLAWLVIIFLGTLGAYIGFYILEPSGAGLRVCYTDIIMAPIITLAGTTLLIPTAILIFFLHALRIRLFHFNKFMETKLEAVTPSYSACSGYWDYGKEIENNEKSPQIDFGGAELSLHLEKLRLLYTEMGALSCEISQLFGSHLARDYLFSTVGIILYTYIILYVDYNNSVSNYAIVTILEGFLLLKLFMMSLFAQRIHCFVFQAKRMLNRVSIARVSPECGMQIQMFLNALDSSAVRVSAAGYFTIDRGLLTSLLGAITTYFIILIQFKVGDVKQELLSLTKSCILSNETIVNGLKDPIFPMPRFG</sequence>
<feature type="transmembrane region" description="Helical" evidence="8">
    <location>
        <begin position="116"/>
        <end position="138"/>
    </location>
</feature>
<evidence type="ECO:0000256" key="7">
    <source>
        <dbReference type="ARBA" id="ARBA00023224"/>
    </source>
</evidence>
<dbReference type="GO" id="GO:0007165">
    <property type="term" value="P:signal transduction"/>
    <property type="evidence" value="ECO:0007669"/>
    <property type="project" value="UniProtKB-KW"/>
</dbReference>
<dbReference type="GO" id="GO:0043025">
    <property type="term" value="C:neuronal cell body"/>
    <property type="evidence" value="ECO:0007669"/>
    <property type="project" value="TreeGrafter"/>
</dbReference>
<evidence type="ECO:0000256" key="8">
    <source>
        <dbReference type="SAM" id="Phobius"/>
    </source>
</evidence>
<evidence type="ECO:0000256" key="2">
    <source>
        <dbReference type="ARBA" id="ARBA00022475"/>
    </source>
</evidence>
<dbReference type="Proteomes" id="UP000198287">
    <property type="component" value="Unassembled WGS sequence"/>
</dbReference>
<keyword evidence="5 8" id="KW-0472">Membrane</keyword>
<dbReference type="GO" id="GO:0050909">
    <property type="term" value="P:sensory perception of taste"/>
    <property type="evidence" value="ECO:0007669"/>
    <property type="project" value="InterPro"/>
</dbReference>
<dbReference type="Pfam" id="PF08395">
    <property type="entry name" value="7tm_7"/>
    <property type="match status" value="1"/>
</dbReference>
<reference evidence="9 10" key="1">
    <citation type="submission" date="2015-12" db="EMBL/GenBank/DDBJ databases">
        <title>The genome of Folsomia candida.</title>
        <authorList>
            <person name="Faddeeva A."/>
            <person name="Derks M.F."/>
            <person name="Anvar Y."/>
            <person name="Smit S."/>
            <person name="Van Straalen N."/>
            <person name="Roelofs D."/>
        </authorList>
    </citation>
    <scope>NUCLEOTIDE SEQUENCE [LARGE SCALE GENOMIC DNA]</scope>
    <source>
        <strain evidence="9 10">VU population</strain>
        <tissue evidence="9">Whole body</tissue>
    </source>
</reference>
<keyword evidence="3 8" id="KW-0812">Transmembrane</keyword>
<feature type="transmembrane region" description="Helical" evidence="8">
    <location>
        <begin position="211"/>
        <end position="235"/>
    </location>
</feature>
<name>A0A226F282_FOLCA</name>
<dbReference type="EMBL" id="LNIX01000001">
    <property type="protein sequence ID" value="OXA63524.1"/>
    <property type="molecule type" value="Genomic_DNA"/>
</dbReference>
<evidence type="ECO:0000256" key="5">
    <source>
        <dbReference type="ARBA" id="ARBA00023136"/>
    </source>
</evidence>
<accession>A0A226F282</accession>
<feature type="transmembrane region" description="Helical" evidence="8">
    <location>
        <begin position="361"/>
        <end position="378"/>
    </location>
</feature>
<dbReference type="OMA" id="FISECRW"/>
<evidence type="ECO:0000256" key="4">
    <source>
        <dbReference type="ARBA" id="ARBA00022989"/>
    </source>
</evidence>
<dbReference type="InterPro" id="IPR013604">
    <property type="entry name" value="7TM_chemorcpt"/>
</dbReference>
<comment type="caution">
    <text evidence="9">The sequence shown here is derived from an EMBL/GenBank/DDBJ whole genome shotgun (WGS) entry which is preliminary data.</text>
</comment>
<evidence type="ECO:0000256" key="1">
    <source>
        <dbReference type="ARBA" id="ARBA00004651"/>
    </source>
</evidence>
<dbReference type="PANTHER" id="PTHR21143">
    <property type="entry name" value="INVERTEBRATE GUSTATORY RECEPTOR"/>
    <property type="match status" value="1"/>
</dbReference>
<feature type="transmembrane region" description="Helical" evidence="8">
    <location>
        <begin position="463"/>
        <end position="482"/>
    </location>
</feature>
<keyword evidence="6 9" id="KW-0675">Receptor</keyword>